<dbReference type="GO" id="GO:0016020">
    <property type="term" value="C:membrane"/>
    <property type="evidence" value="ECO:0007669"/>
    <property type="project" value="InterPro"/>
</dbReference>
<evidence type="ECO:0000259" key="1">
    <source>
        <dbReference type="PROSITE" id="PS50801"/>
    </source>
</evidence>
<dbReference type="PROSITE" id="PS50801">
    <property type="entry name" value="STAS"/>
    <property type="match status" value="1"/>
</dbReference>
<dbReference type="InterPro" id="IPR036513">
    <property type="entry name" value="STAS_dom_sf"/>
</dbReference>
<proteinExistence type="predicted"/>
<dbReference type="Gene3D" id="3.30.750.24">
    <property type="entry name" value="STAS domain"/>
    <property type="match status" value="1"/>
</dbReference>
<dbReference type="CDD" id="cd07042">
    <property type="entry name" value="STAS_SulP_like_sulfate_transporter"/>
    <property type="match status" value="1"/>
</dbReference>
<dbReference type="GO" id="GO:0055085">
    <property type="term" value="P:transmembrane transport"/>
    <property type="evidence" value="ECO:0007669"/>
    <property type="project" value="InterPro"/>
</dbReference>
<dbReference type="SUPFAM" id="SSF52091">
    <property type="entry name" value="SpoIIaa-like"/>
    <property type="match status" value="1"/>
</dbReference>
<dbReference type="Gramene" id="AUR62009348-RA">
    <property type="protein sequence ID" value="AUR62009348-RA:cds"/>
    <property type="gene ID" value="AUR62009348"/>
</dbReference>
<organism evidence="2 3">
    <name type="scientific">Chenopodium quinoa</name>
    <name type="common">Quinoa</name>
    <dbReference type="NCBI Taxonomy" id="63459"/>
    <lineage>
        <taxon>Eukaryota</taxon>
        <taxon>Viridiplantae</taxon>
        <taxon>Streptophyta</taxon>
        <taxon>Embryophyta</taxon>
        <taxon>Tracheophyta</taxon>
        <taxon>Spermatophyta</taxon>
        <taxon>Magnoliopsida</taxon>
        <taxon>eudicotyledons</taxon>
        <taxon>Gunneridae</taxon>
        <taxon>Pentapetalae</taxon>
        <taxon>Caryophyllales</taxon>
        <taxon>Chenopodiaceae</taxon>
        <taxon>Chenopodioideae</taxon>
        <taxon>Atripliceae</taxon>
        <taxon>Chenopodium</taxon>
    </lineage>
</organism>
<dbReference type="PANTHER" id="PTHR11814">
    <property type="entry name" value="SULFATE TRANSPORTER"/>
    <property type="match status" value="1"/>
</dbReference>
<dbReference type="InterPro" id="IPR002645">
    <property type="entry name" value="STAS_dom"/>
</dbReference>
<dbReference type="OMA" id="TIRQEWI"/>
<reference evidence="2" key="1">
    <citation type="journal article" date="2017" name="Nature">
        <title>The genome of Chenopodium quinoa.</title>
        <authorList>
            <person name="Jarvis D.E."/>
            <person name="Ho Y.S."/>
            <person name="Lightfoot D.J."/>
            <person name="Schmoeckel S.M."/>
            <person name="Li B."/>
            <person name="Borm T.J.A."/>
            <person name="Ohyanagi H."/>
            <person name="Mineta K."/>
            <person name="Michell C.T."/>
            <person name="Saber N."/>
            <person name="Kharbatia N.M."/>
            <person name="Rupper R.R."/>
            <person name="Sharp A.R."/>
            <person name="Dally N."/>
            <person name="Boughton B.A."/>
            <person name="Woo Y.H."/>
            <person name="Gao G."/>
            <person name="Schijlen E.G.W.M."/>
            <person name="Guo X."/>
            <person name="Momin A.A."/>
            <person name="Negrao S."/>
            <person name="Al-Babili S."/>
            <person name="Gehring C."/>
            <person name="Roessner U."/>
            <person name="Jung C."/>
            <person name="Murphy K."/>
            <person name="Arold S.T."/>
            <person name="Gojobori T."/>
            <person name="van der Linden C.G."/>
            <person name="van Loo E.N."/>
            <person name="Jellen E.N."/>
            <person name="Maughan P.J."/>
            <person name="Tester M."/>
        </authorList>
    </citation>
    <scope>NUCLEOTIDE SEQUENCE [LARGE SCALE GENOMIC DNA]</scope>
    <source>
        <strain evidence="2">cv. PI 614886</strain>
    </source>
</reference>
<dbReference type="AlphaFoldDB" id="A0A803LBV9"/>
<keyword evidence="3" id="KW-1185">Reference proteome</keyword>
<sequence>MKWLNEEEEQLADKNLPEIKHLIIDMSSVADIDTSGTHALEKLYKTLEKKNVKLVIGSPVQFVVDKLHSSGLIKLIGEENIFISVADAVLTCSSAIQEP</sequence>
<accession>A0A803LBV9</accession>
<dbReference type="InterPro" id="IPR001902">
    <property type="entry name" value="SLC26A/SulP_fam"/>
</dbReference>
<dbReference type="EnsemblPlants" id="AUR62009348-RA">
    <property type="protein sequence ID" value="AUR62009348-RA:cds"/>
    <property type="gene ID" value="AUR62009348"/>
</dbReference>
<dbReference type="Proteomes" id="UP000596660">
    <property type="component" value="Unplaced"/>
</dbReference>
<protein>
    <recommendedName>
        <fullName evidence="1">STAS domain-containing protein</fullName>
    </recommendedName>
</protein>
<name>A0A803LBV9_CHEQI</name>
<evidence type="ECO:0000313" key="3">
    <source>
        <dbReference type="Proteomes" id="UP000596660"/>
    </source>
</evidence>
<reference evidence="2" key="2">
    <citation type="submission" date="2021-03" db="UniProtKB">
        <authorList>
            <consortium name="EnsemblPlants"/>
        </authorList>
    </citation>
    <scope>IDENTIFICATION</scope>
</reference>
<feature type="domain" description="STAS" evidence="1">
    <location>
        <begin position="1"/>
        <end position="92"/>
    </location>
</feature>
<dbReference type="Pfam" id="PF01740">
    <property type="entry name" value="STAS"/>
    <property type="match status" value="1"/>
</dbReference>
<evidence type="ECO:0000313" key="2">
    <source>
        <dbReference type="EnsemblPlants" id="AUR62009348-RA:cds"/>
    </source>
</evidence>